<protein>
    <submittedName>
        <fullName evidence="2">Protein-glutamate O-methyltransferase CheR</fullName>
    </submittedName>
</protein>
<dbReference type="Pfam" id="PF01739">
    <property type="entry name" value="CheR"/>
    <property type="match status" value="1"/>
</dbReference>
<dbReference type="PRINTS" id="PR00996">
    <property type="entry name" value="CHERMTFRASE"/>
</dbReference>
<dbReference type="InterPro" id="IPR050903">
    <property type="entry name" value="Bact_Chemotaxis_MeTrfase"/>
</dbReference>
<reference evidence="2" key="1">
    <citation type="submission" date="2021-01" db="EMBL/GenBank/DDBJ databases">
        <title>Fulvivirga kasyanovii gen. nov., sp nov., a novel member of the phylum Bacteroidetes isolated from seawater in a mussel farm.</title>
        <authorList>
            <person name="Zhao L.-H."/>
            <person name="Wang Z.-J."/>
        </authorList>
    </citation>
    <scope>NUCLEOTIDE SEQUENCE</scope>
    <source>
        <strain evidence="2">29W222</strain>
    </source>
</reference>
<dbReference type="PANTHER" id="PTHR24422">
    <property type="entry name" value="CHEMOTAXIS PROTEIN METHYLTRANSFERASE"/>
    <property type="match status" value="1"/>
</dbReference>
<dbReference type="InterPro" id="IPR000780">
    <property type="entry name" value="CheR_MeTrfase"/>
</dbReference>
<evidence type="ECO:0000313" key="3">
    <source>
        <dbReference type="Proteomes" id="UP000614216"/>
    </source>
</evidence>
<organism evidence="2 3">
    <name type="scientific">Fulvivirga marina</name>
    <dbReference type="NCBI Taxonomy" id="2494733"/>
    <lineage>
        <taxon>Bacteria</taxon>
        <taxon>Pseudomonadati</taxon>
        <taxon>Bacteroidota</taxon>
        <taxon>Cytophagia</taxon>
        <taxon>Cytophagales</taxon>
        <taxon>Fulvivirgaceae</taxon>
        <taxon>Fulvivirga</taxon>
    </lineage>
</organism>
<gene>
    <name evidence="2" type="ORF">JMN32_12035</name>
</gene>
<evidence type="ECO:0000259" key="1">
    <source>
        <dbReference type="PROSITE" id="PS50123"/>
    </source>
</evidence>
<dbReference type="SMART" id="SM00138">
    <property type="entry name" value="MeTrc"/>
    <property type="match status" value="1"/>
</dbReference>
<dbReference type="Gene3D" id="3.40.50.150">
    <property type="entry name" value="Vaccinia Virus protein VP39"/>
    <property type="match status" value="1"/>
</dbReference>
<keyword evidence="3" id="KW-1185">Reference proteome</keyword>
<dbReference type="PANTHER" id="PTHR24422:SF8">
    <property type="entry name" value="CHEMOTAXIS PROTEIN"/>
    <property type="match status" value="1"/>
</dbReference>
<dbReference type="GO" id="GO:0008757">
    <property type="term" value="F:S-adenosylmethionine-dependent methyltransferase activity"/>
    <property type="evidence" value="ECO:0007669"/>
    <property type="project" value="InterPro"/>
</dbReference>
<accession>A0A937FYC0</accession>
<evidence type="ECO:0000313" key="2">
    <source>
        <dbReference type="EMBL" id="MBL6447042.1"/>
    </source>
</evidence>
<dbReference type="InterPro" id="IPR029063">
    <property type="entry name" value="SAM-dependent_MTases_sf"/>
</dbReference>
<feature type="domain" description="CheR-type methyltransferase" evidence="1">
    <location>
        <begin position="1"/>
        <end position="272"/>
    </location>
</feature>
<dbReference type="EMBL" id="JAEUGD010000042">
    <property type="protein sequence ID" value="MBL6447042.1"/>
    <property type="molecule type" value="Genomic_DNA"/>
</dbReference>
<sequence>MIDISDEEINSLTAAIMQRHGVDFTCYEPKSLKRRIIRALSVFKLNSIHELWVKILKEKEFVSPFVNELSVGLTAMFRDPGFWIRLKDILPTLIGDKKSISIWHAGCSTGEEVFSLNILTREIGLEGRLRSLASDMNSDALKSAQEGKYHLLKLQDYDHNYLKYAGQGSLEKYYEQQGKVGAMDLSLIRDVKFKVSNLITDQNHEKYDIIFCRNVMIYFDSGAKKLVLNKFYDCLNTGGLLIIGFFDALVPIIDKERFEFYDLNQRIFRRIN</sequence>
<proteinExistence type="predicted"/>
<dbReference type="AlphaFoldDB" id="A0A937FYC0"/>
<comment type="caution">
    <text evidence="2">The sequence shown here is derived from an EMBL/GenBank/DDBJ whole genome shotgun (WGS) entry which is preliminary data.</text>
</comment>
<dbReference type="InterPro" id="IPR022642">
    <property type="entry name" value="CheR_C"/>
</dbReference>
<dbReference type="SUPFAM" id="SSF47757">
    <property type="entry name" value="Chemotaxis receptor methyltransferase CheR, N-terminal domain"/>
    <property type="match status" value="1"/>
</dbReference>
<dbReference type="RefSeq" id="WP_202856571.1">
    <property type="nucleotide sequence ID" value="NZ_JAEUGD010000042.1"/>
</dbReference>
<name>A0A937FYC0_9BACT</name>
<dbReference type="Proteomes" id="UP000614216">
    <property type="component" value="Unassembled WGS sequence"/>
</dbReference>
<dbReference type="PROSITE" id="PS50123">
    <property type="entry name" value="CHER"/>
    <property type="match status" value="1"/>
</dbReference>
<dbReference type="SUPFAM" id="SSF53335">
    <property type="entry name" value="S-adenosyl-L-methionine-dependent methyltransferases"/>
    <property type="match status" value="1"/>
</dbReference>